<comment type="caution">
    <text evidence="2">The sequence shown here is derived from an EMBL/GenBank/DDBJ whole genome shotgun (WGS) entry which is preliminary data.</text>
</comment>
<feature type="compositionally biased region" description="Pro residues" evidence="1">
    <location>
        <begin position="1019"/>
        <end position="1032"/>
    </location>
</feature>
<feature type="compositionally biased region" description="Basic residues" evidence="1">
    <location>
        <begin position="190"/>
        <end position="212"/>
    </location>
</feature>
<name>A0A0L0VID9_9BASI</name>
<feature type="compositionally biased region" description="Pro residues" evidence="1">
    <location>
        <begin position="982"/>
        <end position="992"/>
    </location>
</feature>
<protein>
    <submittedName>
        <fullName evidence="2">Uncharacterized protein</fullName>
    </submittedName>
</protein>
<proteinExistence type="predicted"/>
<organism evidence="2 3">
    <name type="scientific">Puccinia striiformis f. sp. tritici PST-78</name>
    <dbReference type="NCBI Taxonomy" id="1165861"/>
    <lineage>
        <taxon>Eukaryota</taxon>
        <taxon>Fungi</taxon>
        <taxon>Dikarya</taxon>
        <taxon>Basidiomycota</taxon>
        <taxon>Pucciniomycotina</taxon>
        <taxon>Pucciniomycetes</taxon>
        <taxon>Pucciniales</taxon>
        <taxon>Pucciniaceae</taxon>
        <taxon>Puccinia</taxon>
    </lineage>
</organism>
<feature type="compositionally biased region" description="Low complexity" evidence="1">
    <location>
        <begin position="487"/>
        <end position="509"/>
    </location>
</feature>
<feature type="compositionally biased region" description="Low complexity" evidence="1">
    <location>
        <begin position="387"/>
        <end position="396"/>
    </location>
</feature>
<feature type="compositionally biased region" description="Polar residues" evidence="1">
    <location>
        <begin position="425"/>
        <end position="434"/>
    </location>
</feature>
<feature type="compositionally biased region" description="Low complexity" evidence="1">
    <location>
        <begin position="415"/>
        <end position="424"/>
    </location>
</feature>
<evidence type="ECO:0000313" key="3">
    <source>
        <dbReference type="Proteomes" id="UP000054564"/>
    </source>
</evidence>
<feature type="compositionally biased region" description="Polar residues" evidence="1">
    <location>
        <begin position="589"/>
        <end position="600"/>
    </location>
</feature>
<dbReference type="OrthoDB" id="2507849at2759"/>
<dbReference type="Proteomes" id="UP000054564">
    <property type="component" value="Unassembled WGS sequence"/>
</dbReference>
<feature type="compositionally biased region" description="Polar residues" evidence="1">
    <location>
        <begin position="610"/>
        <end position="625"/>
    </location>
</feature>
<feature type="compositionally biased region" description="Basic and acidic residues" evidence="1">
    <location>
        <begin position="81"/>
        <end position="94"/>
    </location>
</feature>
<feature type="compositionally biased region" description="Polar residues" evidence="1">
    <location>
        <begin position="966"/>
        <end position="975"/>
    </location>
</feature>
<feature type="compositionally biased region" description="Basic residues" evidence="1">
    <location>
        <begin position="98"/>
        <end position="107"/>
    </location>
</feature>
<feature type="region of interest" description="Disordered" evidence="1">
    <location>
        <begin position="818"/>
        <end position="837"/>
    </location>
</feature>
<reference evidence="3" key="1">
    <citation type="submission" date="2014-03" db="EMBL/GenBank/DDBJ databases">
        <title>The Genome Sequence of Puccinia striiformis f. sp. tritici PST-78.</title>
        <authorList>
            <consortium name="The Broad Institute Genome Sequencing Platform"/>
            <person name="Cuomo C."/>
            <person name="Hulbert S."/>
            <person name="Chen X."/>
            <person name="Walker B."/>
            <person name="Young S.K."/>
            <person name="Zeng Q."/>
            <person name="Gargeya S."/>
            <person name="Fitzgerald M."/>
            <person name="Haas B."/>
            <person name="Abouelleil A."/>
            <person name="Alvarado L."/>
            <person name="Arachchi H.M."/>
            <person name="Berlin A.M."/>
            <person name="Chapman S.B."/>
            <person name="Goldberg J."/>
            <person name="Griggs A."/>
            <person name="Gujja S."/>
            <person name="Hansen M."/>
            <person name="Howarth C."/>
            <person name="Imamovic A."/>
            <person name="Larimer J."/>
            <person name="McCowan C."/>
            <person name="Montmayeur A."/>
            <person name="Murphy C."/>
            <person name="Neiman D."/>
            <person name="Pearson M."/>
            <person name="Priest M."/>
            <person name="Roberts A."/>
            <person name="Saif S."/>
            <person name="Shea T."/>
            <person name="Sisk P."/>
            <person name="Sykes S."/>
            <person name="Wortman J."/>
            <person name="Nusbaum C."/>
            <person name="Birren B."/>
        </authorList>
    </citation>
    <scope>NUCLEOTIDE SEQUENCE [LARGE SCALE GENOMIC DNA]</scope>
    <source>
        <strain evidence="3">race PST-78</strain>
    </source>
</reference>
<feature type="compositionally biased region" description="Low complexity" evidence="1">
    <location>
        <begin position="941"/>
        <end position="965"/>
    </location>
</feature>
<dbReference type="EMBL" id="AJIL01000050">
    <property type="protein sequence ID" value="KNE99057.1"/>
    <property type="molecule type" value="Genomic_DNA"/>
</dbReference>
<feature type="region of interest" description="Disordered" evidence="1">
    <location>
        <begin position="941"/>
        <end position="1062"/>
    </location>
</feature>
<gene>
    <name evidence="2" type="ORF">PSTG_07708</name>
</gene>
<feature type="compositionally biased region" description="Basic and acidic residues" evidence="1">
    <location>
        <begin position="435"/>
        <end position="445"/>
    </location>
</feature>
<feature type="region of interest" description="Disordered" evidence="1">
    <location>
        <begin position="381"/>
        <end position="465"/>
    </location>
</feature>
<feature type="compositionally biased region" description="Polar residues" evidence="1">
    <location>
        <begin position="527"/>
        <end position="541"/>
    </location>
</feature>
<feature type="region of interest" description="Disordered" evidence="1">
    <location>
        <begin position="580"/>
        <end position="629"/>
    </location>
</feature>
<feature type="compositionally biased region" description="Low complexity" evidence="1">
    <location>
        <begin position="1033"/>
        <end position="1059"/>
    </location>
</feature>
<dbReference type="STRING" id="1165861.A0A0L0VID9"/>
<feature type="region of interest" description="Disordered" evidence="1">
    <location>
        <begin position="167"/>
        <end position="237"/>
    </location>
</feature>
<feature type="region of interest" description="Disordered" evidence="1">
    <location>
        <begin position="487"/>
        <end position="541"/>
    </location>
</feature>
<evidence type="ECO:0000256" key="1">
    <source>
        <dbReference type="SAM" id="MobiDB-lite"/>
    </source>
</evidence>
<accession>A0A0L0VID9</accession>
<evidence type="ECO:0000313" key="2">
    <source>
        <dbReference type="EMBL" id="KNE99057.1"/>
    </source>
</evidence>
<keyword evidence="3" id="KW-1185">Reference proteome</keyword>
<feature type="compositionally biased region" description="Polar residues" evidence="1">
    <location>
        <begin position="129"/>
        <end position="145"/>
    </location>
</feature>
<sequence length="1082" mass="120514">MVNKHEPAEIEEDEADESEDDAEAIADILLGRTRTDQSPSRASCLEEGQLAEDHDHHHQKPPSSSLLDRLGPPSLTSSDSNRADRRTQKQDDIPIPHSPKRTRRSSRSRSPPPPAAAVPANRNTDQRRASLSSRITLSNRHQSCSPIAPTFDVKSRCLQIDRRFSSPSTSITTARRDSRIDSHSSSSSHRTSHHHHSHSHSHSHSHHSHHPPTSHPKASNSNTIVLGTNNRSPTLKNSEPTRVSILIENLPPYSVLTPRRLYEHLINLISPNLRSEASLPYGLKLYRYARSDCLCAELKFEALSHAKNFVSKTNRLWPSIWYHSSKLPTESCRKKYMEFTLLDDEKPASWPSRYETYYPKVKSDLLDRSLTRAMEEDDIMIVEKETSPSSSSQTRQPPIPEFGRRKPSLINSPIASTSKSTKASNTLPVKSNQSEQHRSKIRATEDENSPPKKRPRTPALIQVPSIEETHEIIKNEISLLLSQSASNSNRTKDSSFSSSSSSPPISSIKDSSKDKPLSPINTHDTKIPQTNSTALSQQQRPANSLNLIVSGRGSSGSSKIPGLNGIPGLNNGIPGLTNNRNGIPGLVNENRSTTTNSKSPTHLDTKFPNHSDNMNDQQQHSSNYNNEDKEKDRMNGILLTKMLPSINLSVLQSHFMMPNRPRDFRIFDPVSISYGPFFHLNNNDAQVIEIGCLILFHHQYVAYNFERVLNLNSPFLPVQTRLVDPAQIQFLPSATTINNPPKQQQQQQQQQQQAYLDSTSIGFFGTGNPFYSNNNNNNNNNNGYMDVQNQYNWTTMQREMMNQSASSPLGIGPMSQLTLEQQQQQQQQPTQRTTNQTMPYQQQQLEMMYSPYSYMNDYSTNMLGHHLPTHSHTSTSNSPLSYTPSTNSYNQFSTSCSTGSITTTNVSDPTLDLSTLLSSSSNSPSINSFSNNTLLPNLLPSSNHLQLPLPSSTTQQGQQQPRSTSLETISNSPILQSHFHPLPHPPNLPCPTPGVGRSTTTTHPDPNRTVLHQDILPDNPTPPPGLLPPPNPSSSSSSTELDSPPKTSSSDNLNLSSNNTQLEHQLRLKQILKARRSGLPIQ</sequence>
<dbReference type="AlphaFoldDB" id="A0A0L0VID9"/>
<feature type="compositionally biased region" description="Acidic residues" evidence="1">
    <location>
        <begin position="9"/>
        <end position="24"/>
    </location>
</feature>
<feature type="compositionally biased region" description="Polar residues" evidence="1">
    <location>
        <begin position="216"/>
        <end position="237"/>
    </location>
</feature>
<feature type="region of interest" description="Disordered" evidence="1">
    <location>
        <begin position="1"/>
        <end position="148"/>
    </location>
</feature>